<dbReference type="Gene3D" id="3.30.870.10">
    <property type="entry name" value="Endonuclease Chain A"/>
    <property type="match status" value="2"/>
</dbReference>
<accession>A0A937X128</accession>
<dbReference type="GO" id="GO:0030572">
    <property type="term" value="F:phosphatidyltransferase activity"/>
    <property type="evidence" value="ECO:0007669"/>
    <property type="project" value="UniProtKB-ARBA"/>
</dbReference>
<evidence type="ECO:0000259" key="1">
    <source>
        <dbReference type="PROSITE" id="PS50035"/>
    </source>
</evidence>
<feature type="domain" description="PLD phosphodiesterase" evidence="1">
    <location>
        <begin position="688"/>
        <end position="710"/>
    </location>
</feature>
<reference evidence="2 3" key="1">
    <citation type="submission" date="2019-03" db="EMBL/GenBank/DDBJ databases">
        <title>Lake Tanganyika Metagenome-Assembled Genomes (MAGs).</title>
        <authorList>
            <person name="Tran P."/>
        </authorList>
    </citation>
    <scope>NUCLEOTIDE SEQUENCE [LARGE SCALE GENOMIC DNA]</scope>
    <source>
        <strain evidence="2">K_DeepCast_65m_m2_236</strain>
    </source>
</reference>
<dbReference type="PROSITE" id="PS50035">
    <property type="entry name" value="PLD"/>
    <property type="match status" value="2"/>
</dbReference>
<organism evidence="2 3">
    <name type="scientific">Candidatus Tanganyikabacteria bacterium</name>
    <dbReference type="NCBI Taxonomy" id="2961651"/>
    <lineage>
        <taxon>Bacteria</taxon>
        <taxon>Bacillati</taxon>
        <taxon>Candidatus Sericytochromatia</taxon>
        <taxon>Candidatus Tanganyikabacteria</taxon>
    </lineage>
</organism>
<protein>
    <submittedName>
        <fullName evidence="2">Phosphatidylserine/phosphatidylglycerophosphate/ cardiolipin synthase family protein</fullName>
    </submittedName>
</protein>
<comment type="caution">
    <text evidence="2">The sequence shown here is derived from an EMBL/GenBank/DDBJ whole genome shotgun (WGS) entry which is preliminary data.</text>
</comment>
<dbReference type="Proteomes" id="UP000703893">
    <property type="component" value="Unassembled WGS sequence"/>
</dbReference>
<gene>
    <name evidence="2" type="ORF">FJZ00_02590</name>
</gene>
<proteinExistence type="predicted"/>
<feature type="domain" description="PLD phosphodiesterase" evidence="1">
    <location>
        <begin position="489"/>
        <end position="516"/>
    </location>
</feature>
<dbReference type="InterPro" id="IPR025202">
    <property type="entry name" value="PLD-like_dom"/>
</dbReference>
<name>A0A937X128_9BACT</name>
<dbReference type="AlphaFoldDB" id="A0A937X128"/>
<dbReference type="PANTHER" id="PTHR21248">
    <property type="entry name" value="CARDIOLIPIN SYNTHASE"/>
    <property type="match status" value="1"/>
</dbReference>
<dbReference type="InterPro" id="IPR001736">
    <property type="entry name" value="PLipase_D/transphosphatidylase"/>
</dbReference>
<dbReference type="SMART" id="SM00155">
    <property type="entry name" value="PLDc"/>
    <property type="match status" value="2"/>
</dbReference>
<dbReference type="Pfam" id="PF13091">
    <property type="entry name" value="PLDc_2"/>
    <property type="match status" value="1"/>
</dbReference>
<dbReference type="GO" id="GO:0032049">
    <property type="term" value="P:cardiolipin biosynthetic process"/>
    <property type="evidence" value="ECO:0007669"/>
    <property type="project" value="UniProtKB-ARBA"/>
</dbReference>
<dbReference type="EMBL" id="VGJX01000099">
    <property type="protein sequence ID" value="MBM3274014.1"/>
    <property type="molecule type" value="Genomic_DNA"/>
</dbReference>
<sequence length="1081" mass="116750">MSDENGLATPGVNDLTGAVRGAVGVDPDYLLAEAQKVIKRDGKKTITSIRFDAARRAYVIEGHAKLFGRFRGPAFSVTLAGAPGGHLTVTGHSWADWILRLFRQSTVTDFVEKSVKDYQVPIRTAREGKKLVVEGIQNLTIPLGSEDIKLTISDYAPRAGTQGPFSIAPDGRIASRLEGTIKGHLFRASAAAARKSPDTADLYIRFVARSDKSVTTRVTGKATLAITEKQLVRLTGDRGKMLFPLLKSGQAHLSDLVIAASYSDLKRWDSTISGKARIETPQGLRIETAFKSVVDDAGKAVTGDAGPIDWRDKFNGRVQIAGLSLRNAADGISLDIQDGPDQPVTVPFADNKIGLLVGGDAYLRELLAGIRQAREGVLLETFGFPHGERPEALLGEILRKAGGLHGAAYSGTGIRAKLLVDPGPFGTENLAGAVLSAFEGTGKSAWADRFMADVRSGKGDFGRIPAAEREAFLARIRENVTVLEHPGGLARTNHRKVVLVDGVLGFTGGINVGDDHFSSVQDAMAPTIGPAVRNLAENFFKTWLEDGGTFDAQDQAAFIKDDSAIAAQGMSRFGHLVAADSAPSRILVTGDRQGEIHSAYLEAIGQARRSIKLEQQYLTERRIVSALEDAVRAGRAVTVVIPEDTGNEFELGNNLAILRLLEASSKPGGGTVDLRYYQTRGQWKFHVHSKIIEVDGERAMVGSANVDQRAMRGLAATPAGKIPWNMELNLDVADPGFAERVDRDVFQVDTQRANSRDVWEKVAATRLAGSLYPRDKAISRFHAGKPALKVLETMAADLHAARGREVAAALLAAGDSPAEKAAIDALKKRDASAKLQWETTWVATATMSAELRQAAQRYGSDPAGSTRTIRALAAQMASRIAEALPAGRGRDVETHLANASIEHLLAQLEKHPQDPAVWFVDHITGQWALATSHIALYELEGAMGDLLPRRRFHPPRWDRQRRPAARRAQGAALGRVQRALLARHVLNLVSTRLLGVVQGQVGRLQEDVRIVAVFGRRGHPEAGRDFQPSRVRREVAHGNAVANAFGDHQTLVAVGLRQDERELVSAIAADDVVNPRAELQN</sequence>
<dbReference type="SUPFAM" id="SSF56024">
    <property type="entry name" value="Phospholipase D/nuclease"/>
    <property type="match status" value="2"/>
</dbReference>
<evidence type="ECO:0000313" key="3">
    <source>
        <dbReference type="Proteomes" id="UP000703893"/>
    </source>
</evidence>
<evidence type="ECO:0000313" key="2">
    <source>
        <dbReference type="EMBL" id="MBM3274014.1"/>
    </source>
</evidence>
<dbReference type="PANTHER" id="PTHR21248:SF22">
    <property type="entry name" value="PHOSPHOLIPASE D"/>
    <property type="match status" value="1"/>
</dbReference>